<dbReference type="EMBL" id="JUIW01000003">
    <property type="protein sequence ID" value="RYJ44464.1"/>
    <property type="molecule type" value="Genomic_DNA"/>
</dbReference>
<gene>
    <name evidence="1" type="ORF">NU09_1074</name>
</gene>
<keyword evidence="2" id="KW-1185">Reference proteome</keyword>
<accession>A0A444WFH8</accession>
<protein>
    <recommendedName>
        <fullName evidence="3">Tetratricopeptide repeat protein</fullName>
    </recommendedName>
</protein>
<dbReference type="OrthoDB" id="1343390at2"/>
<evidence type="ECO:0000313" key="1">
    <source>
        <dbReference type="EMBL" id="RYJ44464.1"/>
    </source>
</evidence>
<sequence length="105" mass="12248">MKRILLVLLLFSVGYGYAQNYPKYKTKRVKDTVFKQPEKIAEAKEVKKEPPADFMALYEKARDFVRNKKFEEAIVVFTDALAIAPPDWESSVLFFRGNSYSLKEF</sequence>
<proteinExistence type="predicted"/>
<dbReference type="SUPFAM" id="SSF48452">
    <property type="entry name" value="TPR-like"/>
    <property type="match status" value="1"/>
</dbReference>
<dbReference type="AlphaFoldDB" id="A0A444WFH8"/>
<dbReference type="RefSeq" id="WP_129750224.1">
    <property type="nucleotide sequence ID" value="NZ_JUIW01000003.1"/>
</dbReference>
<evidence type="ECO:0000313" key="2">
    <source>
        <dbReference type="Proteomes" id="UP000289775"/>
    </source>
</evidence>
<dbReference type="Proteomes" id="UP000289775">
    <property type="component" value="Unassembled WGS sequence"/>
</dbReference>
<dbReference type="Gene3D" id="1.25.40.10">
    <property type="entry name" value="Tetratricopeptide repeat domain"/>
    <property type="match status" value="1"/>
</dbReference>
<dbReference type="InterPro" id="IPR011990">
    <property type="entry name" value="TPR-like_helical_dom_sf"/>
</dbReference>
<organism evidence="1 2">
    <name type="scientific">Flavobacterium beibuense</name>
    <dbReference type="NCBI Taxonomy" id="657326"/>
    <lineage>
        <taxon>Bacteria</taxon>
        <taxon>Pseudomonadati</taxon>
        <taxon>Bacteroidota</taxon>
        <taxon>Flavobacteriia</taxon>
        <taxon>Flavobacteriales</taxon>
        <taxon>Flavobacteriaceae</taxon>
        <taxon>Flavobacterium</taxon>
    </lineage>
</organism>
<reference evidence="1 2" key="1">
    <citation type="submission" date="2014-12" db="EMBL/GenBank/DDBJ databases">
        <title>Genome sequence of Flavobacterium beibuense RSKm HC5.</title>
        <authorList>
            <person name="Kim J.F."/>
            <person name="Song J.Y."/>
            <person name="Kwak M.-J."/>
            <person name="Lee S.-W."/>
        </authorList>
    </citation>
    <scope>NUCLEOTIDE SEQUENCE [LARGE SCALE GENOMIC DNA]</scope>
    <source>
        <strain evidence="1 2">RSKm HC5</strain>
    </source>
</reference>
<comment type="caution">
    <text evidence="1">The sequence shown here is derived from an EMBL/GenBank/DDBJ whole genome shotgun (WGS) entry which is preliminary data.</text>
</comment>
<name>A0A444WFH8_9FLAO</name>
<evidence type="ECO:0008006" key="3">
    <source>
        <dbReference type="Google" id="ProtNLM"/>
    </source>
</evidence>